<gene>
    <name evidence="5" type="ordered locus">Mcup_1216</name>
</gene>
<dbReference type="PATRIC" id="fig|1006006.8.peg.1212"/>
<dbReference type="InterPro" id="IPR050129">
    <property type="entry name" value="Zn_alcohol_dh"/>
</dbReference>
<dbReference type="InterPro" id="IPR036291">
    <property type="entry name" value="NAD(P)-bd_dom_sf"/>
</dbReference>
<dbReference type="GO" id="GO:0043168">
    <property type="term" value="F:anion binding"/>
    <property type="evidence" value="ECO:0007669"/>
    <property type="project" value="UniProtKB-ARBA"/>
</dbReference>
<dbReference type="InterPro" id="IPR011032">
    <property type="entry name" value="GroES-like_sf"/>
</dbReference>
<dbReference type="OrthoDB" id="8709at2157"/>
<evidence type="ECO:0000259" key="4">
    <source>
        <dbReference type="PROSITE" id="PS50206"/>
    </source>
</evidence>
<evidence type="ECO:0000256" key="1">
    <source>
        <dbReference type="ARBA" id="ARBA00022857"/>
    </source>
</evidence>
<proteinExistence type="predicted"/>
<dbReference type="InterPro" id="IPR020843">
    <property type="entry name" value="ER"/>
</dbReference>
<dbReference type="PROSITE" id="PS50206">
    <property type="entry name" value="RHODANESE_3"/>
    <property type="match status" value="1"/>
</dbReference>
<dbReference type="GO" id="GO:0030554">
    <property type="term" value="F:adenyl nucleotide binding"/>
    <property type="evidence" value="ECO:0007669"/>
    <property type="project" value="UniProtKB-ARBA"/>
</dbReference>
<sequence length="329" mass="35276">MKAVLFEKSGLENLKVSEVKDPEPGPHEVVLRVIESGVNPIDYFVVVGIPVKPVPHIPGAEVYGEVEKVGDHVKNFKPGDKVIVYNRVFDGTCDMCIRGEEMLCRNGGIMSLITQGGWAEKFVVPEKNLVKVNLDPRLAASLPVAALTSYHALKETGVGLGKVVVVFGASGNTGMFAVQLAKRMGAKVVAVSRKGWLREYGADELAEISNVRQVVEKVSNGRMADVVINSMGAGAWDASLSVLGTKGKLALFGTLTGNEVKVDLSRIYSSHAEIVGTTGGSRAELMELAGLCSDCKVKVYKEYSLEESVEALKALNSQGRDGRVMLKIS</sequence>
<feature type="domain" description="Rhodanese" evidence="4">
    <location>
        <begin position="152"/>
        <end position="205"/>
    </location>
</feature>
<evidence type="ECO:0000256" key="2">
    <source>
        <dbReference type="ARBA" id="ARBA00023002"/>
    </source>
</evidence>
<dbReference type="eggNOG" id="arCOG01458">
    <property type="taxonomic scope" value="Archaea"/>
</dbReference>
<dbReference type="Gene3D" id="3.90.180.10">
    <property type="entry name" value="Medium-chain alcohol dehydrogenases, catalytic domain"/>
    <property type="match status" value="1"/>
</dbReference>
<dbReference type="InterPro" id="IPR001763">
    <property type="entry name" value="Rhodanese-like_dom"/>
</dbReference>
<dbReference type="SMART" id="SM00829">
    <property type="entry name" value="PKS_ER"/>
    <property type="match status" value="1"/>
</dbReference>
<keyword evidence="2" id="KW-0560">Oxidoreductase</keyword>
<organism evidence="5 6">
    <name type="scientific">Metallosphaera cuprina (strain Ar-4)</name>
    <dbReference type="NCBI Taxonomy" id="1006006"/>
    <lineage>
        <taxon>Archaea</taxon>
        <taxon>Thermoproteota</taxon>
        <taxon>Thermoprotei</taxon>
        <taxon>Sulfolobales</taxon>
        <taxon>Sulfolobaceae</taxon>
        <taxon>Metallosphaera</taxon>
    </lineage>
</organism>
<dbReference type="Gene3D" id="3.40.50.720">
    <property type="entry name" value="NAD(P)-binding Rossmann-like Domain"/>
    <property type="match status" value="1"/>
</dbReference>
<keyword evidence="6" id="KW-1185">Reference proteome</keyword>
<reference evidence="5 6" key="1">
    <citation type="journal article" date="2011" name="J. Bacteriol.">
        <title>Complete genome sequence of Metallosphaera cuprina, a metal sulfide-oxidizing archaeon from a hot spring.</title>
        <authorList>
            <person name="Liu L.J."/>
            <person name="You X.Y."/>
            <person name="Zheng H."/>
            <person name="Wang S."/>
            <person name="Jiang C.Y."/>
            <person name="Liu S.J."/>
        </authorList>
    </citation>
    <scope>NUCLEOTIDE SEQUENCE [LARGE SCALE GENOMIC DNA]</scope>
    <source>
        <strain evidence="5 6">Ar-4</strain>
    </source>
</reference>
<dbReference type="SUPFAM" id="SSF51735">
    <property type="entry name" value="NAD(P)-binding Rossmann-fold domains"/>
    <property type="match status" value="1"/>
</dbReference>
<evidence type="ECO:0000313" key="6">
    <source>
        <dbReference type="Proteomes" id="UP000007812"/>
    </source>
</evidence>
<dbReference type="STRING" id="1006006.Mcup_1216"/>
<dbReference type="GO" id="GO:0051262">
    <property type="term" value="P:protein tetramerization"/>
    <property type="evidence" value="ECO:0007669"/>
    <property type="project" value="UniProtKB-ARBA"/>
</dbReference>
<dbReference type="GeneID" id="10493407"/>
<dbReference type="AlphaFoldDB" id="F4G3F1"/>
<dbReference type="PANTHER" id="PTHR43401:SF4">
    <property type="entry name" value="D-ARABINOSE 1-DEHYDROGENASE (NADP(+))"/>
    <property type="match status" value="1"/>
</dbReference>
<keyword evidence="3" id="KW-0119">Carbohydrate metabolism</keyword>
<protein>
    <submittedName>
        <fullName evidence="5">Alcohol dehydrogenase</fullName>
    </submittedName>
</protein>
<dbReference type="PANTHER" id="PTHR43401">
    <property type="entry name" value="L-THREONINE 3-DEHYDROGENASE"/>
    <property type="match status" value="1"/>
</dbReference>
<dbReference type="Pfam" id="PF00107">
    <property type="entry name" value="ADH_zinc_N"/>
    <property type="match status" value="1"/>
</dbReference>
<dbReference type="RefSeq" id="WP_013737819.1">
    <property type="nucleotide sequence ID" value="NC_015435.1"/>
</dbReference>
<evidence type="ECO:0000313" key="5">
    <source>
        <dbReference type="EMBL" id="AEB95321.1"/>
    </source>
</evidence>
<dbReference type="EMBL" id="CP002656">
    <property type="protein sequence ID" value="AEB95321.1"/>
    <property type="molecule type" value="Genomic_DNA"/>
</dbReference>
<dbReference type="Pfam" id="PF08240">
    <property type="entry name" value="ADH_N"/>
    <property type="match status" value="1"/>
</dbReference>
<dbReference type="CDD" id="cd08264">
    <property type="entry name" value="Zn_ADH_like2"/>
    <property type="match status" value="1"/>
</dbReference>
<dbReference type="HOGENOM" id="CLU_026673_3_4_2"/>
<name>F4G3F1_METCR</name>
<dbReference type="KEGG" id="mcn:Mcup_1216"/>
<dbReference type="InterPro" id="IPR013149">
    <property type="entry name" value="ADH-like_C"/>
</dbReference>
<dbReference type="GO" id="GO:0016491">
    <property type="term" value="F:oxidoreductase activity"/>
    <property type="evidence" value="ECO:0007669"/>
    <property type="project" value="UniProtKB-KW"/>
</dbReference>
<dbReference type="Proteomes" id="UP000007812">
    <property type="component" value="Chromosome"/>
</dbReference>
<evidence type="ECO:0000256" key="3">
    <source>
        <dbReference type="ARBA" id="ARBA00023277"/>
    </source>
</evidence>
<keyword evidence="1" id="KW-0521">NADP</keyword>
<accession>F4G3F1</accession>
<dbReference type="SUPFAM" id="SSF50129">
    <property type="entry name" value="GroES-like"/>
    <property type="match status" value="1"/>
</dbReference>
<dbReference type="InterPro" id="IPR013154">
    <property type="entry name" value="ADH-like_N"/>
</dbReference>